<dbReference type="SUPFAM" id="SSF53383">
    <property type="entry name" value="PLP-dependent transferases"/>
    <property type="match status" value="1"/>
</dbReference>
<evidence type="ECO:0000256" key="1">
    <source>
        <dbReference type="ARBA" id="ARBA00001933"/>
    </source>
</evidence>
<reference evidence="12 13" key="1">
    <citation type="submission" date="2015-12" db="EMBL/GenBank/DDBJ databases">
        <title>Draft genome of Thermovenabulum gondwanense isolated from a red thermophilic microbial mat colonisisng an outflow channel of a bore well.</title>
        <authorList>
            <person name="Patel B.K."/>
        </authorList>
    </citation>
    <scope>NUCLEOTIDE SEQUENCE [LARGE SCALE GENOMIC DNA]</scope>
    <source>
        <strain evidence="12 13">R270</strain>
    </source>
</reference>
<dbReference type="Gene3D" id="3.90.1150.10">
    <property type="entry name" value="Aspartate Aminotransferase, domain 1"/>
    <property type="match status" value="1"/>
</dbReference>
<dbReference type="GO" id="GO:0008453">
    <property type="term" value="F:alanine-glyoxylate transaminase activity"/>
    <property type="evidence" value="ECO:0007669"/>
    <property type="project" value="TreeGrafter"/>
</dbReference>
<dbReference type="InterPro" id="IPR015422">
    <property type="entry name" value="PyrdxlP-dep_Trfase_small"/>
</dbReference>
<keyword evidence="12" id="KW-0560">Oxidoreductase</keyword>
<dbReference type="PIRSF" id="PIRSF000524">
    <property type="entry name" value="SPT"/>
    <property type="match status" value="1"/>
</dbReference>
<evidence type="ECO:0000256" key="8">
    <source>
        <dbReference type="PIRSR" id="PIRSR000524-50"/>
    </source>
</evidence>
<dbReference type="InterPro" id="IPR015424">
    <property type="entry name" value="PyrdxlP-dep_Trfase"/>
</dbReference>
<dbReference type="InterPro" id="IPR015421">
    <property type="entry name" value="PyrdxlP-dep_Trfase_major"/>
</dbReference>
<dbReference type="Gene3D" id="3.40.640.10">
    <property type="entry name" value="Type I PLP-dependent aspartate aminotransferase-like (Major domain)"/>
    <property type="match status" value="1"/>
</dbReference>
<name>A0A162MHK5_9FIRM</name>
<feature type="modified residue" description="N6-(pyridoxal phosphate)lysine" evidence="8">
    <location>
        <position position="192"/>
    </location>
</feature>
<keyword evidence="4 8" id="KW-0663">Pyridoxal phosphate</keyword>
<sequence length="379" mass="42222">MKKSRLRVPGPTEVPEKVLNKMALPMINHRGEQFRNLFLKVSEEIKYVFQTNNDVLIFPSAGTGVMEAAIANFFSPGDHIVSFQCGVFGERFAEIAESYGAKVEAIKVDYGKPITKEIVKERISNDKNNKIKGILFTQNETSTGVLNNIKELREAIGNHPALVIVDAISSLGAVELKTDEWGIDVVVSSSQKAFMLPPGLGFISVSEKAWNAYENSKMPKYYFDIKNAKNSLKKGETPYTPFVSLIYALEESLKIIKDEGLENIIKEHKRLSKVLREGVKAIGLKLFVEDEYASPTVTAVEIPEERKDLQKFLKNKFNITVAGGQDRLKDKIIRIGHLGYVDFLDIIAVISALEMAVGDERLFGKGVKAAEKIYFEGGL</sequence>
<evidence type="ECO:0000256" key="9">
    <source>
        <dbReference type="RuleBase" id="RU004075"/>
    </source>
</evidence>
<dbReference type="GO" id="GO:0019265">
    <property type="term" value="P:glycine biosynthetic process, by transamination of glyoxylate"/>
    <property type="evidence" value="ECO:0007669"/>
    <property type="project" value="TreeGrafter"/>
</dbReference>
<dbReference type="STRING" id="520767.ATZ99_15060"/>
<dbReference type="PANTHER" id="PTHR21152:SF40">
    <property type="entry name" value="ALANINE--GLYOXYLATE AMINOTRANSFERASE"/>
    <property type="match status" value="1"/>
</dbReference>
<evidence type="ECO:0000259" key="11">
    <source>
        <dbReference type="Pfam" id="PF00266"/>
    </source>
</evidence>
<dbReference type="EMBL" id="LOHZ01000032">
    <property type="protein sequence ID" value="KYO65868.1"/>
    <property type="molecule type" value="Genomic_DNA"/>
</dbReference>
<dbReference type="InterPro" id="IPR024169">
    <property type="entry name" value="SP_NH2Trfase/AEP_transaminase"/>
</dbReference>
<dbReference type="InterPro" id="IPR020578">
    <property type="entry name" value="Aminotrans_V_PyrdxlP_BS"/>
</dbReference>
<dbReference type="Pfam" id="PF00266">
    <property type="entry name" value="Aminotran_5"/>
    <property type="match status" value="1"/>
</dbReference>
<dbReference type="RefSeq" id="WP_068748621.1">
    <property type="nucleotide sequence ID" value="NZ_LOHZ01000032.1"/>
</dbReference>
<proteinExistence type="inferred from homology"/>
<dbReference type="PATRIC" id="fig|520767.4.peg.1610"/>
<dbReference type="OrthoDB" id="389074at2"/>
<accession>A0A162MHK5</accession>
<evidence type="ECO:0000313" key="12">
    <source>
        <dbReference type="EMBL" id="KYO65868.1"/>
    </source>
</evidence>
<comment type="function">
    <text evidence="5">Soluble hydrogenase catalyzes both production and consumption of hydrogen from suitable artificial electron donors or acceptors. This subunit catalyzes the tritium-exchange activity.</text>
</comment>
<dbReference type="Proteomes" id="UP000075737">
    <property type="component" value="Unassembled WGS sequence"/>
</dbReference>
<comment type="similarity">
    <text evidence="2 9">Belongs to the class-V pyridoxal-phosphate-dependent aminotransferase family.</text>
</comment>
<gene>
    <name evidence="12" type="ORF">ATZ99_15060</name>
</gene>
<dbReference type="GO" id="GO:0004760">
    <property type="term" value="F:L-serine-pyruvate transaminase activity"/>
    <property type="evidence" value="ECO:0007669"/>
    <property type="project" value="TreeGrafter"/>
</dbReference>
<evidence type="ECO:0000256" key="7">
    <source>
        <dbReference type="PIRSR" id="PIRSR000524-1"/>
    </source>
</evidence>
<dbReference type="GO" id="GO:0016491">
    <property type="term" value="F:oxidoreductase activity"/>
    <property type="evidence" value="ECO:0007669"/>
    <property type="project" value="UniProtKB-KW"/>
</dbReference>
<organism evidence="12 13">
    <name type="scientific">Thermovenabulum gondwanense</name>
    <dbReference type="NCBI Taxonomy" id="520767"/>
    <lineage>
        <taxon>Bacteria</taxon>
        <taxon>Bacillati</taxon>
        <taxon>Bacillota</taxon>
        <taxon>Clostridia</taxon>
        <taxon>Thermosediminibacterales</taxon>
        <taxon>Thermosediminibacteraceae</taxon>
        <taxon>Thermovenabulum</taxon>
    </lineage>
</organism>
<protein>
    <recommendedName>
        <fullName evidence="6">Tritium exchange subunit</fullName>
    </recommendedName>
</protein>
<comment type="cofactor">
    <cofactor evidence="1 8 10">
        <name>pyridoxal 5'-phosphate</name>
        <dbReference type="ChEBI" id="CHEBI:597326"/>
    </cofactor>
</comment>
<keyword evidence="13" id="KW-1185">Reference proteome</keyword>
<dbReference type="AlphaFoldDB" id="A0A162MHK5"/>
<dbReference type="InterPro" id="IPR000192">
    <property type="entry name" value="Aminotrans_V_dom"/>
</dbReference>
<feature type="binding site" evidence="7">
    <location>
        <position position="334"/>
    </location>
    <ligand>
        <name>substrate</name>
    </ligand>
</feature>
<comment type="subunit">
    <text evidence="3">Heterodimer of a large and a small subunit.</text>
</comment>
<evidence type="ECO:0000256" key="3">
    <source>
        <dbReference type="ARBA" id="ARBA00011771"/>
    </source>
</evidence>
<comment type="caution">
    <text evidence="12">The sequence shown here is derived from an EMBL/GenBank/DDBJ whole genome shotgun (WGS) entry which is preliminary data.</text>
</comment>
<dbReference type="FunFam" id="3.40.640.10:FF:000054">
    <property type="entry name" value="Serine--glyoxylate aminotransferase"/>
    <property type="match status" value="1"/>
</dbReference>
<evidence type="ECO:0000256" key="4">
    <source>
        <dbReference type="ARBA" id="ARBA00022898"/>
    </source>
</evidence>
<dbReference type="PANTHER" id="PTHR21152">
    <property type="entry name" value="AMINOTRANSFERASE CLASS V"/>
    <property type="match status" value="1"/>
</dbReference>
<evidence type="ECO:0000256" key="10">
    <source>
        <dbReference type="RuleBase" id="RU004504"/>
    </source>
</evidence>
<evidence type="ECO:0000256" key="5">
    <source>
        <dbReference type="ARBA" id="ARBA00054899"/>
    </source>
</evidence>
<evidence type="ECO:0000313" key="13">
    <source>
        <dbReference type="Proteomes" id="UP000075737"/>
    </source>
</evidence>
<evidence type="ECO:0000256" key="2">
    <source>
        <dbReference type="ARBA" id="ARBA00009236"/>
    </source>
</evidence>
<feature type="domain" description="Aminotransferase class V" evidence="11">
    <location>
        <begin position="26"/>
        <end position="325"/>
    </location>
</feature>
<dbReference type="PROSITE" id="PS00595">
    <property type="entry name" value="AA_TRANSFER_CLASS_5"/>
    <property type="match status" value="1"/>
</dbReference>
<evidence type="ECO:0000256" key="6">
    <source>
        <dbReference type="ARBA" id="ARBA00079151"/>
    </source>
</evidence>